<feature type="transmembrane region" description="Helical" evidence="7">
    <location>
        <begin position="238"/>
        <end position="261"/>
    </location>
</feature>
<comment type="subcellular location">
    <subcellularLocation>
        <location evidence="1 7">Cell membrane</location>
        <topology evidence="1 7">Multi-pass membrane protein</topology>
    </subcellularLocation>
</comment>
<evidence type="ECO:0000256" key="4">
    <source>
        <dbReference type="ARBA" id="ARBA00022692"/>
    </source>
</evidence>
<keyword evidence="6 7" id="KW-0472">Membrane</keyword>
<feature type="transmembrane region" description="Helical" evidence="7">
    <location>
        <begin position="208"/>
        <end position="226"/>
    </location>
</feature>
<dbReference type="PROSITE" id="PS50928">
    <property type="entry name" value="ABC_TM1"/>
    <property type="match status" value="1"/>
</dbReference>
<dbReference type="PANTHER" id="PTHR30193:SF41">
    <property type="entry name" value="DIACETYLCHITOBIOSE UPTAKE SYSTEM PERMEASE PROTEIN NGCF"/>
    <property type="match status" value="1"/>
</dbReference>
<feature type="domain" description="ABC transmembrane type-1" evidence="8">
    <location>
        <begin position="75"/>
        <end position="288"/>
    </location>
</feature>
<dbReference type="EMBL" id="SJKA01000006">
    <property type="protein sequence ID" value="TCC32117.1"/>
    <property type="molecule type" value="Genomic_DNA"/>
</dbReference>
<dbReference type="InterPro" id="IPR000515">
    <property type="entry name" value="MetI-like"/>
</dbReference>
<dbReference type="SUPFAM" id="SSF161098">
    <property type="entry name" value="MetI-like"/>
    <property type="match status" value="1"/>
</dbReference>
<dbReference type="OrthoDB" id="9804439at2"/>
<evidence type="ECO:0000256" key="2">
    <source>
        <dbReference type="ARBA" id="ARBA00022448"/>
    </source>
</evidence>
<dbReference type="GO" id="GO:0005886">
    <property type="term" value="C:plasma membrane"/>
    <property type="evidence" value="ECO:0007669"/>
    <property type="project" value="UniProtKB-SubCell"/>
</dbReference>
<dbReference type="PANTHER" id="PTHR30193">
    <property type="entry name" value="ABC TRANSPORTER PERMEASE PROTEIN"/>
    <property type="match status" value="1"/>
</dbReference>
<dbReference type="CDD" id="cd06261">
    <property type="entry name" value="TM_PBP2"/>
    <property type="match status" value="1"/>
</dbReference>
<evidence type="ECO:0000256" key="1">
    <source>
        <dbReference type="ARBA" id="ARBA00004651"/>
    </source>
</evidence>
<keyword evidence="2 7" id="KW-0813">Transport</keyword>
<dbReference type="InterPro" id="IPR051393">
    <property type="entry name" value="ABC_transporter_permease"/>
</dbReference>
<evidence type="ECO:0000256" key="6">
    <source>
        <dbReference type="ARBA" id="ARBA00023136"/>
    </source>
</evidence>
<evidence type="ECO:0000313" key="10">
    <source>
        <dbReference type="Proteomes" id="UP000292695"/>
    </source>
</evidence>
<reference evidence="9 10" key="1">
    <citation type="submission" date="2019-02" db="EMBL/GenBank/DDBJ databases">
        <title>Kribbella capetownensis sp. nov. and Kribbella speibonae sp. nov., isolated from soil.</title>
        <authorList>
            <person name="Curtis S.M."/>
            <person name="Norton I."/>
            <person name="Everest G.J."/>
            <person name="Meyers P.R."/>
        </authorList>
    </citation>
    <scope>NUCLEOTIDE SEQUENCE [LARGE SCALE GENOMIC DNA]</scope>
    <source>
        <strain evidence="9 10">DSM 27082</strain>
    </source>
</reference>
<feature type="transmembrane region" description="Helical" evidence="7">
    <location>
        <begin position="267"/>
        <end position="291"/>
    </location>
</feature>
<comment type="similarity">
    <text evidence="7">Belongs to the binding-protein-dependent transport system permease family.</text>
</comment>
<evidence type="ECO:0000256" key="7">
    <source>
        <dbReference type="RuleBase" id="RU363032"/>
    </source>
</evidence>
<sequence>MPSSGAELLRRLRNGVPAVLFALPVLLVFLVFSWGPIVKGLVMSVQQTNLIDPVKWVGLENFRYVLSDPAVGQASLNTLWFTLLALLFGFPVPVLLAMFLSELRGRSWFYSMLAYLPVITPPVVAILLWRFFYDPSPSGMFNTILGHVGLGPYLWLDSPSSAMPSIVLEATWAGAGNAVIIYLAALTSVRPDLYEAAELDGAGVVRRVWHVMLPHLRSVLLLMLLLQVIGTMQLFTEPLLFTGGGPQGSTMTILLLIYNYAFVNGDYGAATALSVLLALALAVLSAVFQLATRGWSTE</sequence>
<keyword evidence="3" id="KW-1003">Cell membrane</keyword>
<dbReference type="GO" id="GO:0055085">
    <property type="term" value="P:transmembrane transport"/>
    <property type="evidence" value="ECO:0007669"/>
    <property type="project" value="InterPro"/>
</dbReference>
<evidence type="ECO:0000256" key="5">
    <source>
        <dbReference type="ARBA" id="ARBA00022989"/>
    </source>
</evidence>
<dbReference type="Gene3D" id="1.10.3720.10">
    <property type="entry name" value="MetI-like"/>
    <property type="match status" value="1"/>
</dbReference>
<gene>
    <name evidence="9" type="ORF">E0H50_17955</name>
</gene>
<keyword evidence="5 7" id="KW-1133">Transmembrane helix</keyword>
<feature type="transmembrane region" description="Helical" evidence="7">
    <location>
        <begin position="79"/>
        <end position="100"/>
    </location>
</feature>
<feature type="transmembrane region" description="Helical" evidence="7">
    <location>
        <begin position="12"/>
        <end position="34"/>
    </location>
</feature>
<dbReference type="Pfam" id="PF00528">
    <property type="entry name" value="BPD_transp_1"/>
    <property type="match status" value="1"/>
</dbReference>
<evidence type="ECO:0000256" key="3">
    <source>
        <dbReference type="ARBA" id="ARBA00022475"/>
    </source>
</evidence>
<dbReference type="AlphaFoldDB" id="A0A4R0IHN6"/>
<keyword evidence="10" id="KW-1185">Reference proteome</keyword>
<dbReference type="Proteomes" id="UP000292695">
    <property type="component" value="Unassembled WGS sequence"/>
</dbReference>
<proteinExistence type="inferred from homology"/>
<feature type="transmembrane region" description="Helical" evidence="7">
    <location>
        <begin position="168"/>
        <end position="188"/>
    </location>
</feature>
<evidence type="ECO:0000259" key="8">
    <source>
        <dbReference type="PROSITE" id="PS50928"/>
    </source>
</evidence>
<feature type="transmembrane region" description="Helical" evidence="7">
    <location>
        <begin position="112"/>
        <end position="133"/>
    </location>
</feature>
<accession>A0A4R0IHN6</accession>
<dbReference type="InterPro" id="IPR035906">
    <property type="entry name" value="MetI-like_sf"/>
</dbReference>
<name>A0A4R0IHN6_9ACTN</name>
<keyword evidence="4 7" id="KW-0812">Transmembrane</keyword>
<protein>
    <submittedName>
        <fullName evidence="9">Sugar ABC transporter permease</fullName>
    </submittedName>
</protein>
<evidence type="ECO:0000313" key="9">
    <source>
        <dbReference type="EMBL" id="TCC32117.1"/>
    </source>
</evidence>
<organism evidence="9 10">
    <name type="scientific">Kribbella sindirgiensis</name>
    <dbReference type="NCBI Taxonomy" id="1124744"/>
    <lineage>
        <taxon>Bacteria</taxon>
        <taxon>Bacillati</taxon>
        <taxon>Actinomycetota</taxon>
        <taxon>Actinomycetes</taxon>
        <taxon>Propionibacteriales</taxon>
        <taxon>Kribbellaceae</taxon>
        <taxon>Kribbella</taxon>
    </lineage>
</organism>
<comment type="caution">
    <text evidence="9">The sequence shown here is derived from an EMBL/GenBank/DDBJ whole genome shotgun (WGS) entry which is preliminary data.</text>
</comment>